<feature type="region of interest" description="Disordered" evidence="1">
    <location>
        <begin position="1"/>
        <end position="42"/>
    </location>
</feature>
<keyword evidence="3" id="KW-1185">Reference proteome</keyword>
<dbReference type="Proteomes" id="UP000664203">
    <property type="component" value="Unassembled WGS sequence"/>
</dbReference>
<evidence type="ECO:0000313" key="2">
    <source>
        <dbReference type="EMBL" id="CAF9920113.1"/>
    </source>
</evidence>
<reference evidence="2" key="1">
    <citation type="submission" date="2021-03" db="EMBL/GenBank/DDBJ databases">
        <authorList>
            <person name="Tagirdzhanova G."/>
        </authorList>
    </citation>
    <scope>NUCLEOTIDE SEQUENCE</scope>
</reference>
<feature type="compositionally biased region" description="Polar residues" evidence="1">
    <location>
        <begin position="1"/>
        <end position="11"/>
    </location>
</feature>
<evidence type="ECO:0000313" key="3">
    <source>
        <dbReference type="Proteomes" id="UP000664203"/>
    </source>
</evidence>
<organism evidence="2 3">
    <name type="scientific">Alectoria fallacina</name>
    <dbReference type="NCBI Taxonomy" id="1903189"/>
    <lineage>
        <taxon>Eukaryota</taxon>
        <taxon>Fungi</taxon>
        <taxon>Dikarya</taxon>
        <taxon>Ascomycota</taxon>
        <taxon>Pezizomycotina</taxon>
        <taxon>Lecanoromycetes</taxon>
        <taxon>OSLEUM clade</taxon>
        <taxon>Lecanoromycetidae</taxon>
        <taxon>Lecanorales</taxon>
        <taxon>Lecanorineae</taxon>
        <taxon>Parmeliaceae</taxon>
        <taxon>Alectoria</taxon>
    </lineage>
</organism>
<feature type="compositionally biased region" description="Polar residues" evidence="1">
    <location>
        <begin position="19"/>
        <end position="31"/>
    </location>
</feature>
<evidence type="ECO:0000256" key="1">
    <source>
        <dbReference type="SAM" id="MobiDB-lite"/>
    </source>
</evidence>
<proteinExistence type="predicted"/>
<protein>
    <submittedName>
        <fullName evidence="2">Uncharacterized protein</fullName>
    </submittedName>
</protein>
<comment type="caution">
    <text evidence="2">The sequence shown here is derived from an EMBL/GenBank/DDBJ whole genome shotgun (WGS) entry which is preliminary data.</text>
</comment>
<gene>
    <name evidence="2" type="ORF">ALECFALPRED_001430</name>
</gene>
<dbReference type="EMBL" id="CAJPDR010000132">
    <property type="protein sequence ID" value="CAF9920113.1"/>
    <property type="molecule type" value="Genomic_DNA"/>
</dbReference>
<dbReference type="AlphaFoldDB" id="A0A8H3FDN8"/>
<name>A0A8H3FDN8_9LECA</name>
<dbReference type="OrthoDB" id="10326391at2759"/>
<accession>A0A8H3FDN8</accession>
<sequence>MSEMNQYTVDSRSQEQPKNHTPSRSPTSETRPVQGPISIDNVAGYTTDDVRLGYGKIVPGSYRDIHTEELPMCYFEIQPDWPKGAEIIKITGLMGKGAGHREDCSSTDNRAVTMKYVGDKVCAVWKNEDDNVDD</sequence>